<dbReference type="SUPFAM" id="SSF46966">
    <property type="entry name" value="Spectrin repeat"/>
    <property type="match status" value="4"/>
</dbReference>
<keyword evidence="1" id="KW-0677">Repeat</keyword>
<dbReference type="PANTHER" id="PTHR11915">
    <property type="entry name" value="SPECTRIN/FILAMIN RELATED CYTOSKELETAL PROTEIN"/>
    <property type="match status" value="1"/>
</dbReference>
<accession>A0A7K5IBS6</accession>
<keyword evidence="3" id="KW-0175">Coiled coil</keyword>
<dbReference type="EMBL" id="VYZB01002374">
    <property type="protein sequence ID" value="NWS79137.1"/>
    <property type="molecule type" value="Genomic_DNA"/>
</dbReference>
<dbReference type="Gene3D" id="1.20.58.60">
    <property type="match status" value="4"/>
</dbReference>
<dbReference type="InterPro" id="IPR018159">
    <property type="entry name" value="Spectrin/alpha-actinin"/>
</dbReference>
<protein>
    <submittedName>
        <fullName evidence="4">SPTB2 protein</fullName>
    </submittedName>
</protein>
<evidence type="ECO:0000313" key="5">
    <source>
        <dbReference type="Proteomes" id="UP000549499"/>
    </source>
</evidence>
<evidence type="ECO:0000256" key="1">
    <source>
        <dbReference type="ARBA" id="ARBA00022737"/>
    </source>
</evidence>
<evidence type="ECO:0000256" key="3">
    <source>
        <dbReference type="SAM" id="Coils"/>
    </source>
</evidence>
<dbReference type="InterPro" id="IPR002017">
    <property type="entry name" value="Spectrin_repeat"/>
</dbReference>
<dbReference type="AlphaFoldDB" id="A0A7K5IBS6"/>
<keyword evidence="5" id="KW-1185">Reference proteome</keyword>
<dbReference type="CDD" id="cd00176">
    <property type="entry name" value="SPEC"/>
    <property type="match status" value="3"/>
</dbReference>
<dbReference type="Proteomes" id="UP000549499">
    <property type="component" value="Unassembled WGS sequence"/>
</dbReference>
<feature type="coiled-coil region" evidence="3">
    <location>
        <begin position="175"/>
        <end position="244"/>
    </location>
</feature>
<dbReference type="Pfam" id="PF00435">
    <property type="entry name" value="Spectrin"/>
    <property type="match status" value="5"/>
</dbReference>
<feature type="coiled-coil region" evidence="3">
    <location>
        <begin position="380"/>
        <end position="414"/>
    </location>
</feature>
<keyword evidence="2" id="KW-0009">Actin-binding</keyword>
<dbReference type="FunFam" id="1.20.58.60:FF:000059">
    <property type="entry name" value="Spectrin beta chain"/>
    <property type="match status" value="1"/>
</dbReference>
<name>A0A7K5IBS6_CROSL</name>
<reference evidence="4 5" key="1">
    <citation type="submission" date="2019-09" db="EMBL/GenBank/DDBJ databases">
        <title>Bird 10,000 Genomes (B10K) Project - Family phase.</title>
        <authorList>
            <person name="Zhang G."/>
        </authorList>
    </citation>
    <scope>NUCLEOTIDE SEQUENCE [LARGE SCALE GENOMIC DNA]</scope>
    <source>
        <strain evidence="4">B10K-DU-003-44</strain>
        <tissue evidence="4">Muscle</tissue>
    </source>
</reference>
<dbReference type="GO" id="GO:0003779">
    <property type="term" value="F:actin binding"/>
    <property type="evidence" value="ECO:0007669"/>
    <property type="project" value="UniProtKB-KW"/>
</dbReference>
<evidence type="ECO:0000256" key="2">
    <source>
        <dbReference type="ARBA" id="ARBA00023203"/>
    </source>
</evidence>
<comment type="caution">
    <text evidence="4">The sequence shown here is derived from an EMBL/GenBank/DDBJ whole genome shotgun (WGS) entry which is preliminary data.</text>
</comment>
<gene>
    <name evidence="4" type="primary">Sptbn1_2</name>
    <name evidence="4" type="ORF">CROSUL_R01396</name>
</gene>
<evidence type="ECO:0000313" key="4">
    <source>
        <dbReference type="EMBL" id="NWS79137.1"/>
    </source>
</evidence>
<feature type="non-terminal residue" evidence="4">
    <location>
        <position position="574"/>
    </location>
</feature>
<organism evidence="4 5">
    <name type="scientific">Crotophaga sulcirostris</name>
    <name type="common">Groove-billed ani</name>
    <dbReference type="NCBI Taxonomy" id="33598"/>
    <lineage>
        <taxon>Eukaryota</taxon>
        <taxon>Metazoa</taxon>
        <taxon>Chordata</taxon>
        <taxon>Craniata</taxon>
        <taxon>Vertebrata</taxon>
        <taxon>Euteleostomi</taxon>
        <taxon>Archelosauria</taxon>
        <taxon>Archosauria</taxon>
        <taxon>Dinosauria</taxon>
        <taxon>Saurischia</taxon>
        <taxon>Theropoda</taxon>
        <taxon>Coelurosauria</taxon>
        <taxon>Aves</taxon>
        <taxon>Neognathae</taxon>
        <taxon>Neoaves</taxon>
        <taxon>Otidimorphae</taxon>
        <taxon>Cuculiformes</taxon>
        <taxon>Crotophagidae</taxon>
        <taxon>Crotophaga</taxon>
    </lineage>
</organism>
<dbReference type="SMART" id="SM00150">
    <property type="entry name" value="SPEC"/>
    <property type="match status" value="5"/>
</dbReference>
<feature type="non-terminal residue" evidence="4">
    <location>
        <position position="1"/>
    </location>
</feature>
<sequence>RVAALELRYRHLVELAGRRRARLEESRRRWKFFWDAGEEEAWMNEQEHLLSNEDVGRDLTSSVRLLSQHDAFLGELSARAGPLEHALAQGRALVAEELLGAAEVAERIRELEERWRALGELATQRERRLREAASFFQFQAEAADTEAWLEDALRVVASAELGHDEFSTRSLARQHREVQEEVRSHRRTIDALREQARALPPAFADGPGVADRLPALEERYQELAARAERRRQELQDALSFYTMRSEADACGLWVGEKEQWLHAMDIPEKLEDLEVVQQRFETLEPEMNNLASRVAAVNRVAEQLLATDQRNQESIRAARQQLNARWERFRALADRKKEALTSALNIQNFHLECDETTAWMREKTKVIESTQGLANDPAGVTALQRKLSGMERDLEAIEGKVKELRAEAEKLVAEHEEKTPEILARLEGIEEVWDELRRSLRLREESLGEATKLQDFLRDVAALQAWLSRTRAAVASEDVPATLAEAELLLSQHESVRAEIARRGDDYRAVGQRVPPESAEAQPESLRRRLEALDADWEELGRMWEKRHLLLGQAVAFRLFLRDCEQVEGVLGAQ</sequence>
<dbReference type="OrthoDB" id="5865767at2759"/>
<proteinExistence type="predicted"/>